<dbReference type="InterPro" id="IPR007875">
    <property type="entry name" value="Sprouty"/>
</dbReference>
<reference evidence="9" key="2">
    <citation type="submission" date="2025-09" db="UniProtKB">
        <authorList>
            <consortium name="Ensembl"/>
        </authorList>
    </citation>
    <scope>IDENTIFICATION</scope>
</reference>
<reference evidence="9" key="1">
    <citation type="submission" date="2025-08" db="UniProtKB">
        <authorList>
            <consortium name="Ensembl"/>
        </authorList>
    </citation>
    <scope>IDENTIFICATION</scope>
</reference>
<keyword evidence="5" id="KW-0217">Developmental protein</keyword>
<dbReference type="RefSeq" id="XP_026158013.1">
    <property type="nucleotide sequence ID" value="XM_026302228.2"/>
</dbReference>
<keyword evidence="10" id="KW-1185">Reference proteome</keyword>
<dbReference type="PANTHER" id="PTHR12365:SF8">
    <property type="entry name" value="PROTEIN SPROUTY HOMOLOG 2"/>
    <property type="match status" value="1"/>
</dbReference>
<feature type="compositionally biased region" description="Low complexity" evidence="8">
    <location>
        <begin position="17"/>
        <end position="28"/>
    </location>
</feature>
<sequence>MDSARQNDIDGGGGRRGWSPSSTGSPGTARDEGRLQLQTHDGLPDPGFNDGQPTHTPAVLSLDQIRVTGSSNEYTEGPLEPLASWPTRQQGDSITPPGSRASSRQETREERPTDLRDPRSSTRRGNANTSISSMEGMQRTSSIENCHSSITTSVGSASSAQRLLGSPAGGGQIIGTQPKRAEIRPEELKPLNEESRGVAVVPGTGGSDNPIKHSNKCENCGRCRCSECGRPRVLPSCWLCGRRCICSLESAVEYMTCVCCVKGLFYHCSSDDEDMCTDKPFSCTQSHCCLRWTTVSLLSLLFPCLLCYLPGKGCLSVCQSCYDRVTRPGCRCDPVHSDGAAKPT</sequence>
<accession>A0A3Q3L9V6</accession>
<dbReference type="Proteomes" id="UP000261640">
    <property type="component" value="Unplaced"/>
</dbReference>
<dbReference type="GeneID" id="113127546"/>
<evidence type="ECO:0000256" key="4">
    <source>
        <dbReference type="ARBA" id="ARBA00018854"/>
    </source>
</evidence>
<organism evidence="9 10">
    <name type="scientific">Mastacembelus armatus</name>
    <name type="common">zig-zag eel</name>
    <dbReference type="NCBI Taxonomy" id="205130"/>
    <lineage>
        <taxon>Eukaryota</taxon>
        <taxon>Metazoa</taxon>
        <taxon>Chordata</taxon>
        <taxon>Craniata</taxon>
        <taxon>Vertebrata</taxon>
        <taxon>Euteleostomi</taxon>
        <taxon>Actinopterygii</taxon>
        <taxon>Neopterygii</taxon>
        <taxon>Teleostei</taxon>
        <taxon>Neoteleostei</taxon>
        <taxon>Acanthomorphata</taxon>
        <taxon>Anabantaria</taxon>
        <taxon>Synbranchiformes</taxon>
        <taxon>Mastacembelidae</taxon>
        <taxon>Mastacembelus</taxon>
    </lineage>
</organism>
<dbReference type="CTD" id="10253"/>
<dbReference type="Ensembl" id="ENSMAMT00000006470.2">
    <property type="protein sequence ID" value="ENSMAMP00000006294.1"/>
    <property type="gene ID" value="ENSMAMG00000004286.2"/>
</dbReference>
<dbReference type="GO" id="GO:0016020">
    <property type="term" value="C:membrane"/>
    <property type="evidence" value="ECO:0007669"/>
    <property type="project" value="UniProtKB-SubCell"/>
</dbReference>
<feature type="compositionally biased region" description="Basic and acidic residues" evidence="8">
    <location>
        <begin position="103"/>
        <end position="120"/>
    </location>
</feature>
<evidence type="ECO:0000256" key="5">
    <source>
        <dbReference type="ARBA" id="ARBA00022473"/>
    </source>
</evidence>
<dbReference type="GO" id="GO:0005829">
    <property type="term" value="C:cytosol"/>
    <property type="evidence" value="ECO:0007669"/>
    <property type="project" value="TreeGrafter"/>
</dbReference>
<protein>
    <recommendedName>
        <fullName evidence="4">Protein sprouty homolog 2</fullName>
    </recommendedName>
</protein>
<evidence type="ECO:0000256" key="3">
    <source>
        <dbReference type="ARBA" id="ARBA00010964"/>
    </source>
</evidence>
<keyword evidence="7" id="KW-0472">Membrane</keyword>
<dbReference type="STRING" id="205130.ENSMAMP00000006294"/>
<dbReference type="FunCoup" id="A0A3Q3L9V6">
    <property type="interactions" value="311"/>
</dbReference>
<dbReference type="GO" id="GO:0048513">
    <property type="term" value="P:animal organ development"/>
    <property type="evidence" value="ECO:0007669"/>
    <property type="project" value="TreeGrafter"/>
</dbReference>
<dbReference type="AlphaFoldDB" id="A0A3Q3L9V6"/>
<evidence type="ECO:0000313" key="10">
    <source>
        <dbReference type="Proteomes" id="UP000261640"/>
    </source>
</evidence>
<comment type="similarity">
    <text evidence="3">Belongs to the sprouty family.</text>
</comment>
<evidence type="ECO:0000313" key="9">
    <source>
        <dbReference type="Ensembl" id="ENSMAMP00000006294.1"/>
    </source>
</evidence>
<dbReference type="GO" id="GO:0046580">
    <property type="term" value="P:negative regulation of Ras protein signal transduction"/>
    <property type="evidence" value="ECO:0007669"/>
    <property type="project" value="TreeGrafter"/>
</dbReference>
<dbReference type="PANTHER" id="PTHR12365">
    <property type="entry name" value="SPROUTY"/>
    <property type="match status" value="1"/>
</dbReference>
<dbReference type="InParanoid" id="A0A3Q3L9V6"/>
<feature type="compositionally biased region" description="Polar residues" evidence="8">
    <location>
        <begin position="123"/>
        <end position="140"/>
    </location>
</feature>
<dbReference type="Pfam" id="PF05210">
    <property type="entry name" value="Sprouty"/>
    <property type="match status" value="1"/>
</dbReference>
<dbReference type="InterPro" id="IPR051192">
    <property type="entry name" value="Sprouty_domain"/>
</dbReference>
<evidence type="ECO:0000256" key="1">
    <source>
        <dbReference type="ARBA" id="ARBA00004370"/>
    </source>
</evidence>
<proteinExistence type="inferred from homology"/>
<evidence type="ECO:0000256" key="7">
    <source>
        <dbReference type="ARBA" id="ARBA00023136"/>
    </source>
</evidence>
<dbReference type="GO" id="GO:0040037">
    <property type="term" value="P:negative regulation of fibroblast growth factor receptor signaling pathway"/>
    <property type="evidence" value="ECO:0007669"/>
    <property type="project" value="TreeGrafter"/>
</dbReference>
<dbReference type="GeneTree" id="ENSGT00950000183055"/>
<comment type="subcellular location">
    <subcellularLocation>
        <location evidence="2">Cytoplasm</location>
    </subcellularLocation>
    <subcellularLocation>
        <location evidence="1">Membrane</location>
    </subcellularLocation>
</comment>
<name>A0A3Q3L9V6_9TELE</name>
<dbReference type="PROSITE" id="PS51227">
    <property type="entry name" value="SPR"/>
    <property type="match status" value="1"/>
</dbReference>
<feature type="region of interest" description="Disordered" evidence="8">
    <location>
        <begin position="1"/>
        <end position="140"/>
    </location>
</feature>
<evidence type="ECO:0000256" key="8">
    <source>
        <dbReference type="SAM" id="MobiDB-lite"/>
    </source>
</evidence>
<dbReference type="OrthoDB" id="10038884at2759"/>
<dbReference type="RefSeq" id="XP_026158011.1">
    <property type="nucleotide sequence ID" value="XM_026302226.2"/>
</dbReference>
<evidence type="ECO:0000256" key="6">
    <source>
        <dbReference type="ARBA" id="ARBA00022490"/>
    </source>
</evidence>
<keyword evidence="6" id="KW-0963">Cytoplasm</keyword>
<evidence type="ECO:0000256" key="2">
    <source>
        <dbReference type="ARBA" id="ARBA00004496"/>
    </source>
</evidence>